<feature type="non-terminal residue" evidence="7">
    <location>
        <position position="1"/>
    </location>
</feature>
<evidence type="ECO:0000256" key="6">
    <source>
        <dbReference type="SAM" id="Phobius"/>
    </source>
</evidence>
<organism evidence="7 8">
    <name type="scientific">Pristionchus fissidentatus</name>
    <dbReference type="NCBI Taxonomy" id="1538716"/>
    <lineage>
        <taxon>Eukaryota</taxon>
        <taxon>Metazoa</taxon>
        <taxon>Ecdysozoa</taxon>
        <taxon>Nematoda</taxon>
        <taxon>Chromadorea</taxon>
        <taxon>Rhabditida</taxon>
        <taxon>Rhabditina</taxon>
        <taxon>Diplogasteromorpha</taxon>
        <taxon>Diplogasteroidea</taxon>
        <taxon>Neodiplogasteridae</taxon>
        <taxon>Pristionchus</taxon>
    </lineage>
</organism>
<keyword evidence="4 6" id="KW-1133">Transmembrane helix</keyword>
<name>A0AAV5V0F7_9BILA</name>
<keyword evidence="3 6" id="KW-0812">Transmembrane</keyword>
<accession>A0AAV5V0F7</accession>
<proteinExistence type="inferred from homology"/>
<dbReference type="InterPro" id="IPR019421">
    <property type="entry name" value="7TM_GPCR_serpentine_rcpt_Srd"/>
</dbReference>
<dbReference type="Proteomes" id="UP001432322">
    <property type="component" value="Unassembled WGS sequence"/>
</dbReference>
<evidence type="ECO:0008006" key="9">
    <source>
        <dbReference type="Google" id="ProtNLM"/>
    </source>
</evidence>
<reference evidence="7" key="1">
    <citation type="submission" date="2023-10" db="EMBL/GenBank/DDBJ databases">
        <title>Genome assembly of Pristionchus species.</title>
        <authorList>
            <person name="Yoshida K."/>
            <person name="Sommer R.J."/>
        </authorList>
    </citation>
    <scope>NUCLEOTIDE SEQUENCE</scope>
    <source>
        <strain evidence="7">RS5133</strain>
    </source>
</reference>
<dbReference type="AlphaFoldDB" id="A0AAV5V0F7"/>
<dbReference type="InterPro" id="IPR050920">
    <property type="entry name" value="Nematode_rcpt-like_delta"/>
</dbReference>
<evidence type="ECO:0000256" key="3">
    <source>
        <dbReference type="ARBA" id="ARBA00022692"/>
    </source>
</evidence>
<dbReference type="PANTHER" id="PTHR22945">
    <property type="entry name" value="SERPENTINE RECEPTOR, CLASS D DELTA"/>
    <property type="match status" value="1"/>
</dbReference>
<dbReference type="GO" id="GO:0016020">
    <property type="term" value="C:membrane"/>
    <property type="evidence" value="ECO:0007669"/>
    <property type="project" value="UniProtKB-SubCell"/>
</dbReference>
<evidence type="ECO:0000313" key="8">
    <source>
        <dbReference type="Proteomes" id="UP001432322"/>
    </source>
</evidence>
<keyword evidence="5 6" id="KW-0472">Membrane</keyword>
<comment type="caution">
    <text evidence="7">The sequence shown here is derived from an EMBL/GenBank/DDBJ whole genome shotgun (WGS) entry which is preliminary data.</text>
</comment>
<evidence type="ECO:0000313" key="7">
    <source>
        <dbReference type="EMBL" id="GMT13036.1"/>
    </source>
</evidence>
<sequence>ILTKLRQHCENMSRRTKLMHDNLVKALTIHAMLPPMYCVAVVIYIVLFFGIYQHAALEKAIFTIAAIPPAFSAFCTLYYVEPYQRW</sequence>
<dbReference type="PANTHER" id="PTHR22945:SF40">
    <property type="entry name" value="SERPENTINE RECEPTOR, CLASS D (DELTA)-RELATED"/>
    <property type="match status" value="1"/>
</dbReference>
<dbReference type="EMBL" id="BTSY01000002">
    <property type="protein sequence ID" value="GMT13036.1"/>
    <property type="molecule type" value="Genomic_DNA"/>
</dbReference>
<feature type="transmembrane region" description="Helical" evidence="6">
    <location>
        <begin position="61"/>
        <end position="80"/>
    </location>
</feature>
<evidence type="ECO:0000256" key="5">
    <source>
        <dbReference type="ARBA" id="ARBA00023136"/>
    </source>
</evidence>
<keyword evidence="8" id="KW-1185">Reference proteome</keyword>
<evidence type="ECO:0000256" key="4">
    <source>
        <dbReference type="ARBA" id="ARBA00022989"/>
    </source>
</evidence>
<evidence type="ECO:0000256" key="1">
    <source>
        <dbReference type="ARBA" id="ARBA00004141"/>
    </source>
</evidence>
<gene>
    <name evidence="7" type="ORF">PFISCL1PPCAC_4333</name>
</gene>
<feature type="non-terminal residue" evidence="7">
    <location>
        <position position="86"/>
    </location>
</feature>
<comment type="subcellular location">
    <subcellularLocation>
        <location evidence="1">Membrane</location>
        <topology evidence="1">Multi-pass membrane protein</topology>
    </subcellularLocation>
</comment>
<dbReference type="Pfam" id="PF10317">
    <property type="entry name" value="7TM_GPCR_Srd"/>
    <property type="match status" value="1"/>
</dbReference>
<comment type="similarity">
    <text evidence="2">Belongs to the nematode receptor-like protein srd family.</text>
</comment>
<protein>
    <recommendedName>
        <fullName evidence="9">G protein-coupled receptor</fullName>
    </recommendedName>
</protein>
<feature type="transmembrane region" description="Helical" evidence="6">
    <location>
        <begin position="27"/>
        <end position="49"/>
    </location>
</feature>
<evidence type="ECO:0000256" key="2">
    <source>
        <dbReference type="ARBA" id="ARBA00009166"/>
    </source>
</evidence>